<accession>A0A5B0QGD2</accession>
<dbReference type="AlphaFoldDB" id="A0A5B0QGD2"/>
<evidence type="ECO:0000313" key="2">
    <source>
        <dbReference type="EMBL" id="KAA1112270.1"/>
    </source>
</evidence>
<dbReference type="EMBL" id="VDEP01000280">
    <property type="protein sequence ID" value="KAA1112270.1"/>
    <property type="molecule type" value="Genomic_DNA"/>
</dbReference>
<sequence>MTIDSECLSWIELQSVNRNRIGRTPLDGRSLPSGLDRYQTDQTARQPDSEEPHPVAGTVVVCTDQAKSGWTTRFTAIASPLSIEGTHQSKETQKHQAPKNNQP</sequence>
<name>A0A5B0QGD2_PUCGR</name>
<protein>
    <submittedName>
        <fullName evidence="2">Uncharacterized protein</fullName>
    </submittedName>
</protein>
<evidence type="ECO:0000256" key="1">
    <source>
        <dbReference type="SAM" id="MobiDB-lite"/>
    </source>
</evidence>
<dbReference type="Proteomes" id="UP000325313">
    <property type="component" value="Unassembled WGS sequence"/>
</dbReference>
<feature type="region of interest" description="Disordered" evidence="1">
    <location>
        <begin position="21"/>
        <end position="56"/>
    </location>
</feature>
<evidence type="ECO:0000313" key="3">
    <source>
        <dbReference type="Proteomes" id="UP000325313"/>
    </source>
</evidence>
<reference evidence="2 3" key="1">
    <citation type="submission" date="2019-05" db="EMBL/GenBank/DDBJ databases">
        <title>Emergence of the Ug99 lineage of the wheat stem rust pathogen through somatic hybridization.</title>
        <authorList>
            <person name="Li F."/>
            <person name="Upadhyaya N.M."/>
            <person name="Sperschneider J."/>
            <person name="Matny O."/>
            <person name="Nguyen-Phuc H."/>
            <person name="Mago R."/>
            <person name="Raley C."/>
            <person name="Miller M.E."/>
            <person name="Silverstein K.A.T."/>
            <person name="Henningsen E."/>
            <person name="Hirsch C.D."/>
            <person name="Visser B."/>
            <person name="Pretorius Z.A."/>
            <person name="Steffenson B.J."/>
            <person name="Schwessinger B."/>
            <person name="Dodds P.N."/>
            <person name="Figueroa M."/>
        </authorList>
    </citation>
    <scope>NUCLEOTIDE SEQUENCE [LARGE SCALE GENOMIC DNA]</scope>
    <source>
        <strain evidence="2 3">Ug99</strain>
    </source>
</reference>
<comment type="caution">
    <text evidence="2">The sequence shown here is derived from an EMBL/GenBank/DDBJ whole genome shotgun (WGS) entry which is preliminary data.</text>
</comment>
<proteinExistence type="predicted"/>
<organism evidence="2 3">
    <name type="scientific">Puccinia graminis f. sp. tritici</name>
    <dbReference type="NCBI Taxonomy" id="56615"/>
    <lineage>
        <taxon>Eukaryota</taxon>
        <taxon>Fungi</taxon>
        <taxon>Dikarya</taxon>
        <taxon>Basidiomycota</taxon>
        <taxon>Pucciniomycotina</taxon>
        <taxon>Pucciniomycetes</taxon>
        <taxon>Pucciniales</taxon>
        <taxon>Pucciniaceae</taxon>
        <taxon>Puccinia</taxon>
    </lineage>
</organism>
<gene>
    <name evidence="2" type="ORF">PGTUg99_016689</name>
</gene>
<feature type="region of interest" description="Disordered" evidence="1">
    <location>
        <begin position="81"/>
        <end position="103"/>
    </location>
</feature>